<comment type="caution">
    <text evidence="1">The sequence shown here is derived from an EMBL/GenBank/DDBJ whole genome shotgun (WGS) entry which is preliminary data.</text>
</comment>
<reference evidence="1" key="1">
    <citation type="submission" date="2020-05" db="EMBL/GenBank/DDBJ databases">
        <title>Mycena genomes resolve the evolution of fungal bioluminescence.</title>
        <authorList>
            <person name="Tsai I.J."/>
        </authorList>
    </citation>
    <scope>NUCLEOTIDE SEQUENCE</scope>
    <source>
        <strain evidence="1">171206Taipei</strain>
    </source>
</reference>
<dbReference type="GO" id="GO:0016747">
    <property type="term" value="F:acyltransferase activity, transferring groups other than amino-acyl groups"/>
    <property type="evidence" value="ECO:0007669"/>
    <property type="project" value="InterPro"/>
</dbReference>
<dbReference type="InterPro" id="IPR029058">
    <property type="entry name" value="AB_hydrolase_fold"/>
</dbReference>
<protein>
    <submittedName>
        <fullName evidence="1">AB hydrolase-1 domain-containing protein</fullName>
    </submittedName>
</protein>
<dbReference type="EMBL" id="JACAZF010000001">
    <property type="protein sequence ID" value="KAF7315173.1"/>
    <property type="molecule type" value="Genomic_DNA"/>
</dbReference>
<organism evidence="1 2">
    <name type="scientific">Mycena indigotica</name>
    <dbReference type="NCBI Taxonomy" id="2126181"/>
    <lineage>
        <taxon>Eukaryota</taxon>
        <taxon>Fungi</taxon>
        <taxon>Dikarya</taxon>
        <taxon>Basidiomycota</taxon>
        <taxon>Agaricomycotina</taxon>
        <taxon>Agaricomycetes</taxon>
        <taxon>Agaricomycetidae</taxon>
        <taxon>Agaricales</taxon>
        <taxon>Marasmiineae</taxon>
        <taxon>Mycenaceae</taxon>
        <taxon>Mycena</taxon>
    </lineage>
</organism>
<dbReference type="RefSeq" id="XP_037225196.1">
    <property type="nucleotide sequence ID" value="XM_037357286.1"/>
</dbReference>
<sequence length="274" mass="30492">MSGDTKYFSGSNLVAAPPEAGGLLTLAYRTFGDSENPAVLMPSCYGGTLDDTLPFLYTSKDGTEAVLQGNFVIAYHMAAIFPDFVQHVVVLAGSARTSWHNWSFLEGPKAALLNSIDFNGGLYTKPAMRGTAAFGRVYSTWALSQEWFRQHSWEKLGYNSLEEYLHKEWEFKEDANNLLCMLATWQKGDISQFGPEEERGNLVNALGRIKAKVLVMPARTDMYFPPEDSQFEVQHLNNGRLRVIESIWGHLAGGGGGTKEDEEFIKKEVAEFLS</sequence>
<name>A0A8H6TCH9_9AGAR</name>
<accession>A0A8H6TCH9</accession>
<keyword evidence="2" id="KW-1185">Reference proteome</keyword>
<dbReference type="Proteomes" id="UP000636479">
    <property type="component" value="Unassembled WGS sequence"/>
</dbReference>
<dbReference type="InterPro" id="IPR008220">
    <property type="entry name" value="HAT_MetX-like"/>
</dbReference>
<dbReference type="PANTHER" id="PTHR32268:SF15">
    <property type="entry name" value="HOMOSERINE ACETYLTRANSFERASE FAMILY PROTEIN (AFU_ORTHOLOGUE AFUA_1G15350)"/>
    <property type="match status" value="1"/>
</dbReference>
<keyword evidence="1" id="KW-0378">Hydrolase</keyword>
<proteinExistence type="predicted"/>
<dbReference type="Gene3D" id="3.40.50.1820">
    <property type="entry name" value="alpha/beta hydrolase"/>
    <property type="match status" value="1"/>
</dbReference>
<dbReference type="GeneID" id="59339802"/>
<dbReference type="OrthoDB" id="9972683at2759"/>
<dbReference type="AlphaFoldDB" id="A0A8H6TCH9"/>
<evidence type="ECO:0000313" key="1">
    <source>
        <dbReference type="EMBL" id="KAF7315173.1"/>
    </source>
</evidence>
<gene>
    <name evidence="1" type="ORF">MIND_00031700</name>
</gene>
<dbReference type="PANTHER" id="PTHR32268">
    <property type="entry name" value="HOMOSERINE O-ACETYLTRANSFERASE"/>
    <property type="match status" value="1"/>
</dbReference>
<evidence type="ECO:0000313" key="2">
    <source>
        <dbReference type="Proteomes" id="UP000636479"/>
    </source>
</evidence>
<dbReference type="GO" id="GO:0016787">
    <property type="term" value="F:hydrolase activity"/>
    <property type="evidence" value="ECO:0007669"/>
    <property type="project" value="UniProtKB-KW"/>
</dbReference>
<dbReference type="SUPFAM" id="SSF53474">
    <property type="entry name" value="alpha/beta-Hydrolases"/>
    <property type="match status" value="1"/>
</dbReference>